<dbReference type="AlphaFoldDB" id="A0AAJ1VZR7"/>
<keyword evidence="1" id="KW-0732">Signal</keyword>
<sequence>MSRYVGAQPIRKFCGSVAIAVLGAVSLPSPSAAAAGDWGLNGTYIATSNGEWAKTNGIFHDQDSIRSTWTISTNCSFPTECTGTVTSDWGWTAPIYQTSGVWFVKHVVGNWQPCPDGGAGPGLQVYRFFASSRDGEAADPGSSTLVGADETTGTSGSCGSSKVIFISMPFKLVKAR</sequence>
<dbReference type="Proteomes" id="UP001229081">
    <property type="component" value="Unassembled WGS sequence"/>
</dbReference>
<evidence type="ECO:0000256" key="1">
    <source>
        <dbReference type="SAM" id="SignalP"/>
    </source>
</evidence>
<evidence type="ECO:0008006" key="4">
    <source>
        <dbReference type="Google" id="ProtNLM"/>
    </source>
</evidence>
<feature type="chain" id="PRO_5042549850" description="Secreted protein" evidence="1">
    <location>
        <begin position="35"/>
        <end position="176"/>
    </location>
</feature>
<feature type="signal peptide" evidence="1">
    <location>
        <begin position="1"/>
        <end position="34"/>
    </location>
</feature>
<accession>A0AAJ1VZR7</accession>
<proteinExistence type="predicted"/>
<protein>
    <recommendedName>
        <fullName evidence="4">Secreted protein</fullName>
    </recommendedName>
</protein>
<organism evidence="2 3">
    <name type="scientific">Mycobacterium paragordonae</name>
    <dbReference type="NCBI Taxonomy" id="1389713"/>
    <lineage>
        <taxon>Bacteria</taxon>
        <taxon>Bacillati</taxon>
        <taxon>Actinomycetota</taxon>
        <taxon>Actinomycetes</taxon>
        <taxon>Mycobacteriales</taxon>
        <taxon>Mycobacteriaceae</taxon>
        <taxon>Mycobacterium</taxon>
    </lineage>
</organism>
<comment type="caution">
    <text evidence="2">The sequence shown here is derived from an EMBL/GenBank/DDBJ whole genome shotgun (WGS) entry which is preliminary data.</text>
</comment>
<evidence type="ECO:0000313" key="2">
    <source>
        <dbReference type="EMBL" id="MDP7734165.1"/>
    </source>
</evidence>
<name>A0AAJ1VZR7_9MYCO</name>
<dbReference type="EMBL" id="JAUFSA010000001">
    <property type="protein sequence ID" value="MDP7734165.1"/>
    <property type="molecule type" value="Genomic_DNA"/>
</dbReference>
<evidence type="ECO:0000313" key="3">
    <source>
        <dbReference type="Proteomes" id="UP001229081"/>
    </source>
</evidence>
<gene>
    <name evidence="2" type="ORF">QXL92_05305</name>
</gene>
<reference evidence="2" key="1">
    <citation type="submission" date="2023-06" db="EMBL/GenBank/DDBJ databases">
        <title>Identification of two novel mycobacterium reveal diversities and complexities of Mycobacterium gordonae clade.</title>
        <authorList>
            <person name="Matsumoto Y."/>
            <person name="Nakamura S."/>
            <person name="Motooka D."/>
            <person name="Fukushima K."/>
        </authorList>
    </citation>
    <scope>NUCLEOTIDE SEQUENCE</scope>
    <source>
        <strain evidence="2">TY812</strain>
    </source>
</reference>
<dbReference type="RefSeq" id="WP_240743614.1">
    <property type="nucleotide sequence ID" value="NZ_JAUFSA010000001.1"/>
</dbReference>